<dbReference type="PANTHER" id="PTHR38340:SF1">
    <property type="entry name" value="S-LAYER PROTEIN"/>
    <property type="match status" value="1"/>
</dbReference>
<reference evidence="4 5" key="1">
    <citation type="submission" date="2017-05" db="EMBL/GenBank/DDBJ databases">
        <authorList>
            <person name="Song R."/>
            <person name="Chenine A.L."/>
            <person name="Ruprecht R.M."/>
        </authorList>
    </citation>
    <scope>NUCLEOTIDE SEQUENCE [LARGE SCALE GENOMIC DNA]</scope>
    <source>
        <strain evidence="4 5">CECT 8898</strain>
    </source>
</reference>
<dbReference type="AlphaFoldDB" id="A0A238L2U2"/>
<dbReference type="Gene3D" id="2.150.10.10">
    <property type="entry name" value="Serralysin-like metalloprotease, C-terminal"/>
    <property type="match status" value="2"/>
</dbReference>
<dbReference type="PROSITE" id="PS00330">
    <property type="entry name" value="HEMOLYSIN_CALCIUM"/>
    <property type="match status" value="3"/>
</dbReference>
<accession>A0A238L2U2</accession>
<dbReference type="PANTHER" id="PTHR38340">
    <property type="entry name" value="S-LAYER PROTEIN"/>
    <property type="match status" value="1"/>
</dbReference>
<evidence type="ECO:0000256" key="2">
    <source>
        <dbReference type="ARBA" id="ARBA00022525"/>
    </source>
</evidence>
<dbReference type="PRINTS" id="PR00313">
    <property type="entry name" value="CABNDNGRPT"/>
</dbReference>
<organism evidence="4 5">
    <name type="scientific">Maliponia aquimaris</name>
    <dbReference type="NCBI Taxonomy" id="1673631"/>
    <lineage>
        <taxon>Bacteria</taxon>
        <taxon>Pseudomonadati</taxon>
        <taxon>Pseudomonadota</taxon>
        <taxon>Alphaproteobacteria</taxon>
        <taxon>Rhodobacterales</taxon>
        <taxon>Paracoccaceae</taxon>
        <taxon>Maliponia</taxon>
    </lineage>
</organism>
<dbReference type="OrthoDB" id="7767906at2"/>
<dbReference type="Proteomes" id="UP000207598">
    <property type="component" value="Unassembled WGS sequence"/>
</dbReference>
<evidence type="ECO:0000313" key="5">
    <source>
        <dbReference type="Proteomes" id="UP000207598"/>
    </source>
</evidence>
<dbReference type="GO" id="GO:0005509">
    <property type="term" value="F:calcium ion binding"/>
    <property type="evidence" value="ECO:0007669"/>
    <property type="project" value="InterPro"/>
</dbReference>
<dbReference type="SUPFAM" id="SSF51120">
    <property type="entry name" value="beta-Roll"/>
    <property type="match status" value="1"/>
</dbReference>
<gene>
    <name evidence="4" type="primary">hlyA_10</name>
    <name evidence="4" type="ORF">MAA8898_04280</name>
</gene>
<dbReference type="InterPro" id="IPR018511">
    <property type="entry name" value="Hemolysin-typ_Ca-bd_CS"/>
</dbReference>
<comment type="subcellular location">
    <subcellularLocation>
        <location evidence="1">Secreted</location>
    </subcellularLocation>
</comment>
<name>A0A238L2U2_9RHOB</name>
<feature type="region of interest" description="Disordered" evidence="3">
    <location>
        <begin position="278"/>
        <end position="332"/>
    </location>
</feature>
<dbReference type="InterPro" id="IPR011049">
    <property type="entry name" value="Serralysin-like_metalloprot_C"/>
</dbReference>
<dbReference type="Pfam" id="PF00353">
    <property type="entry name" value="HemolysinCabind"/>
    <property type="match status" value="5"/>
</dbReference>
<proteinExistence type="predicted"/>
<evidence type="ECO:0000256" key="3">
    <source>
        <dbReference type="SAM" id="MobiDB-lite"/>
    </source>
</evidence>
<sequence length="466" mass="46981">MTSFTITGTTFTPQVLAGIEVGYVATDARLIVSGSDAIFGNGFSTLTINGTVSVADAGANQALDLNGTTAIVAIGPDGFVTSSNSDAIRILVSDTVRLRNAGTILSGDDGIDIRPSDSFSTVNVANTGTIVGHSDGAILDAGASFSHLINSGTIIAETGVGVFMNISSTGSTLLHNTGTIIGAQASFDVFLGTGNNSIFNSGIMSGRIYLGAGQDRYDGGGGRVNGPVSAGDDNDTLAGGEFSDEFYGDAGDDFLLGRGGDDKLDGWVGNDLIFGGQGNDNMNGGPDNDTLNGNAGDDTVLGGSGNDVLVGQDGSDSLDGGADNDVLNGQDGEDILEGGSGNDILRGGNGDDALAGGEGFDLLTGGAGADSFVFRALSETVVGANRDQILDFQKGVDIIVVAGLHPGVFEFRGTLPFAPSGNPELRLFETTTGSTIVQMDADGNGTIDAEIRVANVTGLTATDFVL</sequence>
<keyword evidence="2" id="KW-0964">Secreted</keyword>
<dbReference type="RefSeq" id="WP_094023031.1">
    <property type="nucleotide sequence ID" value="NZ_FXYF01000016.1"/>
</dbReference>
<evidence type="ECO:0000313" key="4">
    <source>
        <dbReference type="EMBL" id="SMX49393.1"/>
    </source>
</evidence>
<dbReference type="InterPro" id="IPR001343">
    <property type="entry name" value="Hemolysn_Ca-bd"/>
</dbReference>
<feature type="compositionally biased region" description="Low complexity" evidence="3">
    <location>
        <begin position="279"/>
        <end position="289"/>
    </location>
</feature>
<dbReference type="GO" id="GO:0005576">
    <property type="term" value="C:extracellular region"/>
    <property type="evidence" value="ECO:0007669"/>
    <property type="project" value="UniProtKB-SubCell"/>
</dbReference>
<evidence type="ECO:0000256" key="1">
    <source>
        <dbReference type="ARBA" id="ARBA00004613"/>
    </source>
</evidence>
<dbReference type="EMBL" id="FXYF01000016">
    <property type="protein sequence ID" value="SMX49393.1"/>
    <property type="molecule type" value="Genomic_DNA"/>
</dbReference>
<dbReference type="InterPro" id="IPR050557">
    <property type="entry name" value="RTX_toxin/Mannuronan_C5-epim"/>
</dbReference>
<protein>
    <submittedName>
        <fullName evidence="4">Hemolysin, chromosomal</fullName>
    </submittedName>
</protein>
<keyword evidence="5" id="KW-1185">Reference proteome</keyword>